<protein>
    <recommendedName>
        <fullName evidence="4">DUF3311 domain-containing protein</fullName>
    </recommendedName>
</protein>
<comment type="caution">
    <text evidence="2">The sequence shown here is derived from an EMBL/GenBank/DDBJ whole genome shotgun (WGS) entry which is preliminary data.</text>
</comment>
<dbReference type="EMBL" id="CABL01000002">
    <property type="protein sequence ID" value="CBH74495.1"/>
    <property type="molecule type" value="Genomic_DNA"/>
</dbReference>
<sequence>MNSWRLRALRIAIALLPVLAFAVGTPLLNRVEPRILGLPFNLAWVILWILLTPLCLFAIERLRNVKT</sequence>
<dbReference type="Pfam" id="PF11755">
    <property type="entry name" value="DUF3311"/>
    <property type="match status" value="1"/>
</dbReference>
<proteinExistence type="predicted"/>
<gene>
    <name evidence="2" type="ORF">CARN1_1597</name>
    <name evidence="3" type="ORF">CARN4_0344</name>
</gene>
<dbReference type="AlphaFoldDB" id="E6PDG0"/>
<reference evidence="2" key="1">
    <citation type="submission" date="2009-10" db="EMBL/GenBank/DDBJ databases">
        <title>Diversity of trophic interactions inside an arsenic-rich microbial ecosystem.</title>
        <authorList>
            <person name="Bertin P.N."/>
            <person name="Heinrich-Salmeron A."/>
            <person name="Pelletier E."/>
            <person name="Goulhen-Chollet F."/>
            <person name="Arsene-Ploetze F."/>
            <person name="Gallien S."/>
            <person name="Calteau A."/>
            <person name="Vallenet D."/>
            <person name="Casiot C."/>
            <person name="Chane-Woon-Ming B."/>
            <person name="Giloteaux L."/>
            <person name="Barakat M."/>
            <person name="Bonnefoy V."/>
            <person name="Bruneel O."/>
            <person name="Chandler M."/>
            <person name="Cleiss J."/>
            <person name="Duran R."/>
            <person name="Elbaz-Poulichet F."/>
            <person name="Fonknechten N."/>
            <person name="Lauga B."/>
            <person name="Mornico D."/>
            <person name="Ortet P."/>
            <person name="Schaeffer C."/>
            <person name="Siguier P."/>
            <person name="Alexander Thil Smith A."/>
            <person name="Van Dorsselaer A."/>
            <person name="Weissenbach J."/>
            <person name="Medigue C."/>
            <person name="Le Paslier D."/>
        </authorList>
    </citation>
    <scope>NUCLEOTIDE SEQUENCE</scope>
</reference>
<organism evidence="2">
    <name type="scientific">mine drainage metagenome</name>
    <dbReference type="NCBI Taxonomy" id="410659"/>
    <lineage>
        <taxon>unclassified sequences</taxon>
        <taxon>metagenomes</taxon>
        <taxon>ecological metagenomes</taxon>
    </lineage>
</organism>
<dbReference type="EMBL" id="CABO01000012">
    <property type="protein sequence ID" value="CBI00993.1"/>
    <property type="molecule type" value="Genomic_DNA"/>
</dbReference>
<keyword evidence="1" id="KW-0472">Membrane</keyword>
<name>E6PDG0_9ZZZZ</name>
<keyword evidence="1" id="KW-1133">Transmembrane helix</keyword>
<dbReference type="InterPro" id="IPR021741">
    <property type="entry name" value="DUF3311"/>
</dbReference>
<evidence type="ECO:0008006" key="4">
    <source>
        <dbReference type="Google" id="ProtNLM"/>
    </source>
</evidence>
<accession>E6PDG0</accession>
<evidence type="ECO:0000313" key="3">
    <source>
        <dbReference type="EMBL" id="CBI00993.1"/>
    </source>
</evidence>
<evidence type="ECO:0000313" key="2">
    <source>
        <dbReference type="EMBL" id="CBH74495.1"/>
    </source>
</evidence>
<feature type="transmembrane region" description="Helical" evidence="1">
    <location>
        <begin position="38"/>
        <end position="59"/>
    </location>
</feature>
<evidence type="ECO:0000256" key="1">
    <source>
        <dbReference type="SAM" id="Phobius"/>
    </source>
</evidence>
<keyword evidence="1" id="KW-0812">Transmembrane</keyword>